<dbReference type="GO" id="GO:0034399">
    <property type="term" value="C:nuclear periphery"/>
    <property type="evidence" value="ECO:0007669"/>
    <property type="project" value="EnsemblFungi"/>
</dbReference>
<dbReference type="Pfam" id="PF18784">
    <property type="entry name" value="CRM1_repeat_2"/>
    <property type="match status" value="1"/>
</dbReference>
<dbReference type="GO" id="GO:0000056">
    <property type="term" value="P:ribosomal small subunit export from nucleus"/>
    <property type="evidence" value="ECO:0007669"/>
    <property type="project" value="TreeGrafter"/>
</dbReference>
<dbReference type="PROSITE" id="PS50166">
    <property type="entry name" value="IMPORTIN_B_NT"/>
    <property type="match status" value="1"/>
</dbReference>
<dbReference type="GO" id="GO:0006611">
    <property type="term" value="P:protein export from nucleus"/>
    <property type="evidence" value="ECO:0007669"/>
    <property type="project" value="EnsemblFungi"/>
</dbReference>
<dbReference type="GO" id="GO:0005737">
    <property type="term" value="C:cytoplasm"/>
    <property type="evidence" value="ECO:0007669"/>
    <property type="project" value="TreeGrafter"/>
</dbReference>
<dbReference type="SMART" id="SM00913">
    <property type="entry name" value="IBN_N"/>
    <property type="match status" value="1"/>
</dbReference>
<dbReference type="SMART" id="SM01102">
    <property type="entry name" value="CRM1_C"/>
    <property type="match status" value="1"/>
</dbReference>
<dbReference type="GO" id="GO:0017070">
    <property type="term" value="F:U6 snRNA binding"/>
    <property type="evidence" value="ECO:0007669"/>
    <property type="project" value="EnsemblFungi"/>
</dbReference>
<dbReference type="FunFam" id="1.25.10.10:FF:000490">
    <property type="entry name" value="CRM1p Major karyopherin"/>
    <property type="match status" value="1"/>
</dbReference>
<dbReference type="InterPro" id="IPR041235">
    <property type="entry name" value="Exp1_repeat_2"/>
</dbReference>
<dbReference type="GO" id="GO:0071528">
    <property type="term" value="P:tRNA re-export from nucleus"/>
    <property type="evidence" value="ECO:0007669"/>
    <property type="project" value="EnsemblFungi"/>
</dbReference>
<dbReference type="InterPro" id="IPR045065">
    <property type="entry name" value="XPO1/5"/>
</dbReference>
<dbReference type="GO" id="GO:0030621">
    <property type="term" value="F:U4 snRNA binding"/>
    <property type="evidence" value="ECO:0007669"/>
    <property type="project" value="EnsemblFungi"/>
</dbReference>
<dbReference type="GO" id="GO:0061608">
    <property type="term" value="F:nuclear import signal receptor activity"/>
    <property type="evidence" value="ECO:0007669"/>
    <property type="project" value="EnsemblFungi"/>
</dbReference>
<dbReference type="SUPFAM" id="SSF48371">
    <property type="entry name" value="ARM repeat"/>
    <property type="match status" value="1"/>
</dbReference>
<dbReference type="InterPro" id="IPR040485">
    <property type="entry name" value="XPO1_repeat_3"/>
</dbReference>
<evidence type="ECO:0000256" key="2">
    <source>
        <dbReference type="ARBA" id="ARBA00009466"/>
    </source>
</evidence>
<evidence type="ECO:0000256" key="3">
    <source>
        <dbReference type="ARBA" id="ARBA00022448"/>
    </source>
</evidence>
<evidence type="ECO:0000256" key="4">
    <source>
        <dbReference type="ARBA" id="ARBA00022927"/>
    </source>
</evidence>
<gene>
    <name evidence="7" type="ORF">CANCADRAFT_72949</name>
</gene>
<dbReference type="GO" id="GO:0006406">
    <property type="term" value="P:mRNA export from nucleus"/>
    <property type="evidence" value="ECO:0007669"/>
    <property type="project" value="EnsemblFungi"/>
</dbReference>
<dbReference type="Pfam" id="PF18777">
    <property type="entry name" value="CRM1_repeat"/>
    <property type="match status" value="1"/>
</dbReference>
<reference evidence="8" key="1">
    <citation type="submission" date="2016-02" db="EMBL/GenBank/DDBJ databases">
        <title>Comparative genomics of biotechnologically important yeasts.</title>
        <authorList>
            <consortium name="DOE Joint Genome Institute"/>
            <person name="Riley R."/>
            <person name="Haridas S."/>
            <person name="Wolfe K.H."/>
            <person name="Lopes M.R."/>
            <person name="Hittinger C.T."/>
            <person name="Goker M."/>
            <person name="Salamov A."/>
            <person name="Wisecaver J."/>
            <person name="Long T.M."/>
            <person name="Aerts A.L."/>
            <person name="Barry K."/>
            <person name="Choi C."/>
            <person name="Clum A."/>
            <person name="Coughlan A.Y."/>
            <person name="Deshpande S."/>
            <person name="Douglass A.P."/>
            <person name="Hanson S.J."/>
            <person name="Klenk H.-P."/>
            <person name="Labutti K."/>
            <person name="Lapidus A."/>
            <person name="Lindquist E."/>
            <person name="Lipzen A."/>
            <person name="Meier-Kolthoff J.P."/>
            <person name="Ohm R.A."/>
            <person name="Otillar R.P."/>
            <person name="Pangilinan J."/>
            <person name="Peng Y."/>
            <person name="Rokas A."/>
            <person name="Rosa C.A."/>
            <person name="Scheuner C."/>
            <person name="Sibirny A.A."/>
            <person name="Slot J.C."/>
            <person name="Stielow J.B."/>
            <person name="Sun H."/>
            <person name="Kurtzman C.P."/>
            <person name="Blackwell M."/>
            <person name="Jeffries T.W."/>
            <person name="Grigoriev I.V."/>
        </authorList>
    </citation>
    <scope>NUCLEOTIDE SEQUENCE [LARGE SCALE GENOMIC DNA]</scope>
    <source>
        <strain evidence="8">NRRL Y-17796</strain>
    </source>
</reference>
<evidence type="ECO:0000256" key="1">
    <source>
        <dbReference type="ARBA" id="ARBA00004123"/>
    </source>
</evidence>
<dbReference type="InterPro" id="IPR011989">
    <property type="entry name" value="ARM-like"/>
</dbReference>
<dbReference type="GO" id="GO:0034501">
    <property type="term" value="P:protein localization to kinetochore"/>
    <property type="evidence" value="ECO:0007669"/>
    <property type="project" value="EnsemblFungi"/>
</dbReference>
<dbReference type="Proteomes" id="UP000095023">
    <property type="component" value="Unassembled WGS sequence"/>
</dbReference>
<evidence type="ECO:0000313" key="7">
    <source>
        <dbReference type="EMBL" id="ODV91581.1"/>
    </source>
</evidence>
<dbReference type="GO" id="GO:0000776">
    <property type="term" value="C:kinetochore"/>
    <property type="evidence" value="ECO:0007669"/>
    <property type="project" value="EnsemblFungi"/>
</dbReference>
<sequence>MESLLDFSKPSIDIELLDRTVDALYTGSGDTQKEAQTVLTQFQEHPDAWQRADQILEGSNNPQTRFLALRILDKLIATRWKTLPSEQRLGIRNFVVSMSLTLASDDEVLQTQKSLLSKVNLTLVQILKQDWPQNWPEFIPEIVASSRSSINVCENNMAILTLLSEEVFDFSADQMTSAKAKNLKSQLCQEFSGIFQLCLEVLENAKRKDLILATLNALLRYLNWIPFGYIFETNIIELLVSRFLDPLEFRNITVKCLTEIASLSAPNHDQQFYAMFLTAMEHINSIIPLSTNLRETYRDVPSHDQEFIQNLALFLSAFLSNHLALIENPENKELLINAHMYLIRISQIEEREIFKICLDYWSTLVYNFYEEIQQIPLTDLNPVNQLRVGSASGGAINPEILANFPLRAHIYKDVLSELRLVVIENMARPEEVLIEENDEGEIVRSFFKESDTIALYKTMREVLVYLTHLDVVDTERIMTEKLARQIDGSEWSWNAVNSLSWAIGSISGAMNEEVEKRFLVNVIKNLLHLTEIKRGKDNKAVVASNIMYVVGQYPRFLRAHWNFLKTVVNKLFEFMHETHDGVQDMAIDTFMKISQKCRRHFVSPQGSSATPFLVEIIQKIPEHTSDLDPRQIHSFYEALGYMVSAQPIRNVQERYLADLMALPNSAWDAIIEQAQQDNNLLSDPETVKILSNIMKTNVSVCTSVGPAFYPQIAKIYMDMLSMYHATSELISAAIAEQGKIAAKTPRVRGWRTIKKEVLKLIETYVSKADNKEAIINDMIEPLLGAVLEDYRQNLPDARDAEVLRCMSSLVNRLGPAIEPYIPRIIENIFECTLEMINKDFSDYMEHRIEFFKLLRSVNGSCFPALASLPPPIFALIINSCLWAIKHDNREIESDGLNLTIEILDNVGTRIPVDGKPFVDAFYENFFLPILKDTYFVLTDADHKAGFKFQAILLERMYAIAQDPNVTANLVPASEGIPVATSNAEAVRLYTVNMLMTAFPHVDRQPIEVFSRGLLTYVGNHERFKQNLRDFLVQIREIGGGDTEWLYQEERELEKAEKERAELERAKKVGGLIRPSEMDDDA</sequence>
<dbReference type="Pfam" id="PF08767">
    <property type="entry name" value="CRM1_C"/>
    <property type="match status" value="1"/>
</dbReference>
<dbReference type="PANTHER" id="PTHR11223:SF2">
    <property type="entry name" value="EXPORTIN-1"/>
    <property type="match status" value="1"/>
</dbReference>
<evidence type="ECO:0000313" key="8">
    <source>
        <dbReference type="Proteomes" id="UP000095023"/>
    </source>
</evidence>
<dbReference type="GO" id="GO:0030619">
    <property type="term" value="F:U1 snRNA binding"/>
    <property type="evidence" value="ECO:0007669"/>
    <property type="project" value="EnsemblFungi"/>
</dbReference>
<accession>A0A1E4TIK3</accession>
<proteinExistence type="inferred from homology"/>
<comment type="similarity">
    <text evidence="2">Belongs to the exportin family.</text>
</comment>
<organism evidence="7 8">
    <name type="scientific">Tortispora caseinolytica NRRL Y-17796</name>
    <dbReference type="NCBI Taxonomy" id="767744"/>
    <lineage>
        <taxon>Eukaryota</taxon>
        <taxon>Fungi</taxon>
        <taxon>Dikarya</taxon>
        <taxon>Ascomycota</taxon>
        <taxon>Saccharomycotina</taxon>
        <taxon>Trigonopsidomycetes</taxon>
        <taxon>Trigonopsidales</taxon>
        <taxon>Trigonopsidaceae</taxon>
        <taxon>Tortispora</taxon>
    </lineage>
</organism>
<dbReference type="InterPro" id="IPR014877">
    <property type="entry name" value="XPO1_C_dom"/>
</dbReference>
<dbReference type="Gene3D" id="1.25.10.10">
    <property type="entry name" value="Leucine-rich Repeat Variant"/>
    <property type="match status" value="1"/>
</dbReference>
<dbReference type="InterPro" id="IPR001494">
    <property type="entry name" value="Importin-beta_N"/>
</dbReference>
<dbReference type="Pfam" id="PF18787">
    <property type="entry name" value="CRM1_repeat_3"/>
    <property type="match status" value="1"/>
</dbReference>
<keyword evidence="8" id="KW-1185">Reference proteome</keyword>
<dbReference type="InterPro" id="IPR016024">
    <property type="entry name" value="ARM-type_fold"/>
</dbReference>
<dbReference type="GO" id="GO:0030623">
    <property type="term" value="F:U5 snRNA binding"/>
    <property type="evidence" value="ECO:0007669"/>
    <property type="project" value="EnsemblFungi"/>
</dbReference>
<feature type="domain" description="Importin N-terminal" evidence="6">
    <location>
        <begin position="35"/>
        <end position="101"/>
    </location>
</feature>
<dbReference type="EMBL" id="KV453841">
    <property type="protein sequence ID" value="ODV91581.1"/>
    <property type="molecule type" value="Genomic_DNA"/>
</dbReference>
<dbReference type="GO" id="GO:0000055">
    <property type="term" value="P:ribosomal large subunit export from nucleus"/>
    <property type="evidence" value="ECO:0007669"/>
    <property type="project" value="EnsemblFungi"/>
</dbReference>
<keyword evidence="5" id="KW-0539">Nucleus</keyword>
<name>A0A1E4TIK3_9ASCO</name>
<dbReference type="InterPro" id="IPR013598">
    <property type="entry name" value="Exportin-1/Importin-b-like"/>
</dbReference>
<dbReference type="GO" id="GO:0005816">
    <property type="term" value="C:spindle pole body"/>
    <property type="evidence" value="ECO:0007669"/>
    <property type="project" value="EnsemblFungi"/>
</dbReference>
<dbReference type="OrthoDB" id="27218at2759"/>
<dbReference type="PANTHER" id="PTHR11223">
    <property type="entry name" value="EXPORTIN 1/5"/>
    <property type="match status" value="1"/>
</dbReference>
<protein>
    <recommendedName>
        <fullName evidence="6">Importin N-terminal domain-containing protein</fullName>
    </recommendedName>
</protein>
<evidence type="ECO:0000256" key="5">
    <source>
        <dbReference type="ARBA" id="ARBA00023242"/>
    </source>
</evidence>
<comment type="subcellular location">
    <subcellularLocation>
        <location evidence="1">Nucleus</location>
    </subcellularLocation>
</comment>
<evidence type="ECO:0000259" key="6">
    <source>
        <dbReference type="PROSITE" id="PS50166"/>
    </source>
</evidence>
<dbReference type="Pfam" id="PF03810">
    <property type="entry name" value="IBN_N"/>
    <property type="match status" value="1"/>
</dbReference>
<dbReference type="GO" id="GO:0031267">
    <property type="term" value="F:small GTPase binding"/>
    <property type="evidence" value="ECO:0007669"/>
    <property type="project" value="InterPro"/>
</dbReference>
<dbReference type="AlphaFoldDB" id="A0A1E4TIK3"/>
<dbReference type="Pfam" id="PF08389">
    <property type="entry name" value="Xpo1"/>
    <property type="match status" value="1"/>
</dbReference>
<dbReference type="GO" id="GO:0030620">
    <property type="term" value="F:U2 snRNA binding"/>
    <property type="evidence" value="ECO:0007669"/>
    <property type="project" value="EnsemblFungi"/>
</dbReference>
<keyword evidence="3" id="KW-0813">Transport</keyword>
<dbReference type="GO" id="GO:0005049">
    <property type="term" value="F:nuclear export signal receptor activity"/>
    <property type="evidence" value="ECO:0007669"/>
    <property type="project" value="EnsemblFungi"/>
</dbReference>
<keyword evidence="4" id="KW-0653">Protein transport</keyword>
<dbReference type="InterPro" id="IPR041123">
    <property type="entry name" value="CRM1_repeat"/>
</dbReference>